<proteinExistence type="predicted"/>
<gene>
    <name evidence="4" type="ORF">LIER_10324</name>
</gene>
<feature type="compositionally biased region" description="Polar residues" evidence="1">
    <location>
        <begin position="289"/>
        <end position="304"/>
    </location>
</feature>
<dbReference type="PANTHER" id="PTHR31928:SF7">
    <property type="entry name" value="FACTOR 1-DELTA, PUTATIVE (DUF936)-RELATED"/>
    <property type="match status" value="1"/>
</dbReference>
<evidence type="ECO:0000313" key="5">
    <source>
        <dbReference type="Proteomes" id="UP001454036"/>
    </source>
</evidence>
<feature type="region of interest" description="Disordered" evidence="1">
    <location>
        <begin position="186"/>
        <end position="279"/>
    </location>
</feature>
<dbReference type="InterPro" id="IPR048297">
    <property type="entry name" value="DUF936_dom_pln"/>
</dbReference>
<feature type="compositionally biased region" description="Polar residues" evidence="1">
    <location>
        <begin position="262"/>
        <end position="279"/>
    </location>
</feature>
<dbReference type="Pfam" id="PF06075">
    <property type="entry name" value="DUF936"/>
    <property type="match status" value="1"/>
</dbReference>
<evidence type="ECO:0000256" key="1">
    <source>
        <dbReference type="SAM" id="MobiDB-lite"/>
    </source>
</evidence>
<feature type="domain" description="DUF936" evidence="2">
    <location>
        <begin position="4"/>
        <end position="119"/>
    </location>
</feature>
<feature type="compositionally biased region" description="Low complexity" evidence="1">
    <location>
        <begin position="211"/>
        <end position="232"/>
    </location>
</feature>
<accession>A0AAV3PKV2</accession>
<evidence type="ECO:0000313" key="4">
    <source>
        <dbReference type="EMBL" id="GAA0151646.1"/>
    </source>
</evidence>
<dbReference type="InterPro" id="IPR010341">
    <property type="entry name" value="DUF936_pln"/>
</dbReference>
<dbReference type="InterPro" id="IPR049172">
    <property type="entry name" value="DUF6857_pln"/>
</dbReference>
<feature type="region of interest" description="Disordered" evidence="1">
    <location>
        <begin position="285"/>
        <end position="304"/>
    </location>
</feature>
<dbReference type="AlphaFoldDB" id="A0AAV3PKV2"/>
<feature type="compositionally biased region" description="Basic and acidic residues" evidence="1">
    <location>
        <begin position="186"/>
        <end position="197"/>
    </location>
</feature>
<dbReference type="Pfam" id="PF21647">
    <property type="entry name" value="DUF6857"/>
    <property type="match status" value="1"/>
</dbReference>
<dbReference type="Proteomes" id="UP001454036">
    <property type="component" value="Unassembled WGS sequence"/>
</dbReference>
<feature type="domain" description="DUF6857" evidence="3">
    <location>
        <begin position="340"/>
        <end position="638"/>
    </location>
</feature>
<comment type="caution">
    <text evidence="4">The sequence shown here is derived from an EMBL/GenBank/DDBJ whole genome shotgun (WGS) entry which is preliminary data.</text>
</comment>
<evidence type="ECO:0000259" key="2">
    <source>
        <dbReference type="Pfam" id="PF06075"/>
    </source>
</evidence>
<organism evidence="4 5">
    <name type="scientific">Lithospermum erythrorhizon</name>
    <name type="common">Purple gromwell</name>
    <name type="synonym">Lithospermum officinale var. erythrorhizon</name>
    <dbReference type="NCBI Taxonomy" id="34254"/>
    <lineage>
        <taxon>Eukaryota</taxon>
        <taxon>Viridiplantae</taxon>
        <taxon>Streptophyta</taxon>
        <taxon>Embryophyta</taxon>
        <taxon>Tracheophyta</taxon>
        <taxon>Spermatophyta</taxon>
        <taxon>Magnoliopsida</taxon>
        <taxon>eudicotyledons</taxon>
        <taxon>Gunneridae</taxon>
        <taxon>Pentapetalae</taxon>
        <taxon>asterids</taxon>
        <taxon>lamiids</taxon>
        <taxon>Boraginales</taxon>
        <taxon>Boraginaceae</taxon>
        <taxon>Boraginoideae</taxon>
        <taxon>Lithospermeae</taxon>
        <taxon>Lithospermum</taxon>
    </lineage>
</organism>
<evidence type="ECO:0000259" key="3">
    <source>
        <dbReference type="Pfam" id="PF21647"/>
    </source>
</evidence>
<dbReference type="PANTHER" id="PTHR31928">
    <property type="entry name" value="EXPRESSED PROTEIN"/>
    <property type="match status" value="1"/>
</dbReference>
<name>A0AAV3PKV2_LITER</name>
<protein>
    <submittedName>
        <fullName evidence="4">Uncharacterized protein</fullName>
    </submittedName>
</protein>
<keyword evidence="5" id="KW-1185">Reference proteome</keyword>
<dbReference type="EMBL" id="BAABME010001827">
    <property type="protein sequence ID" value="GAA0151646.1"/>
    <property type="molecule type" value="Genomic_DNA"/>
</dbReference>
<sequence>MASLTPGILLKLLQHLDDKHVKVAGQHRSALLQVISIVPSLGDDPWNSRGFYLRVSDSMHSAYVSVSDEDVELILNDKIQLGQFIHVARLDRGSPVPVLSGIKPVPKRRPCIGDPKDLISSDALNARKGGELKKVKSVAKKYEGVKGKVKREIKGEETNARRLSMSAGKVEALEIRRLSLDLIRKGWDRSPDTKDGTKVVLKSKSKETMNSGPVRRPSSGSSSARSPTSCSGYVRSPGSHSATVFTPRPKTCSDRSPGSVRSLHSNVGSDKSPGSHSITSIEISYPRNGATSNSSSFTPSPLQNKNVVVSPKSVTRPIKKNLNSTVDESLPCNLKRLTPSFKNWSDSKISWNSLPHSISNLGKEVTSFRNAAFVSAVHALEEASSADSVIRCLSLFSELCETSQKERAGKVVENFLNLNESIHNAIDMVRSVLNKILEAQTRLGLPEICHNLEDKKALAWVQAAVENDISNFSLFKKKVNIDSNGEERYFVMIDSTPGKICPEKVSPRNKQIPTSHRSFISKSAPNKVHSNQLCPVSEKREVWSQGNEFKDVASLAEKLLSSSRAWFLNYLEQSLKNSFGLKNEEAKCQTTSVLGQLKRVNKWLDDTVKAVSGADERIEGLRKKLYDFVLDHIDSSIQKIFLFRRNQENH</sequence>
<reference evidence="4 5" key="1">
    <citation type="submission" date="2024-01" db="EMBL/GenBank/DDBJ databases">
        <title>The complete chloroplast genome sequence of Lithospermum erythrorhizon: insights into the phylogenetic relationship among Boraginaceae species and the maternal lineages of purple gromwells.</title>
        <authorList>
            <person name="Okada T."/>
            <person name="Watanabe K."/>
        </authorList>
    </citation>
    <scope>NUCLEOTIDE SEQUENCE [LARGE SCALE GENOMIC DNA]</scope>
</reference>